<dbReference type="Pfam" id="PF00430">
    <property type="entry name" value="ATP-synt_B"/>
    <property type="match status" value="1"/>
</dbReference>
<evidence type="ECO:0000256" key="10">
    <source>
        <dbReference type="ARBA" id="ARBA00023136"/>
    </source>
</evidence>
<comment type="function">
    <text evidence="12 14">F(1)F(0) ATP synthase produces ATP from ADP in the presence of a proton or sodium gradient. F-type ATPases consist of two structural domains, F(1) containing the extramembraneous catalytic core and F(0) containing the membrane proton channel, linked together by a central stalk and a peripheral stalk. During catalysis, ATP synthesis in the catalytic domain of F(1) is coupled via a rotary mechanism of the central stalk subunits to proton translocation.</text>
</comment>
<dbReference type="InterPro" id="IPR028987">
    <property type="entry name" value="ATP_synth_B-like_membr_sf"/>
</dbReference>
<dbReference type="Proteomes" id="UP001422759">
    <property type="component" value="Unassembled WGS sequence"/>
</dbReference>
<keyword evidence="11 14" id="KW-0066">ATP synthesis</keyword>
<evidence type="ECO:0000256" key="15">
    <source>
        <dbReference type="RuleBase" id="RU003848"/>
    </source>
</evidence>
<dbReference type="InterPro" id="IPR005864">
    <property type="entry name" value="ATP_synth_F0_bsu_bac"/>
</dbReference>
<comment type="similarity">
    <text evidence="2 14 15">Belongs to the ATPase B chain family.</text>
</comment>
<evidence type="ECO:0000256" key="12">
    <source>
        <dbReference type="ARBA" id="ARBA00025198"/>
    </source>
</evidence>
<evidence type="ECO:0000256" key="4">
    <source>
        <dbReference type="ARBA" id="ARBA00022475"/>
    </source>
</evidence>
<dbReference type="SUPFAM" id="SSF81573">
    <property type="entry name" value="F1F0 ATP synthase subunit B, membrane domain"/>
    <property type="match status" value="1"/>
</dbReference>
<feature type="transmembrane region" description="Helical" evidence="14">
    <location>
        <begin position="12"/>
        <end position="30"/>
    </location>
</feature>
<evidence type="ECO:0000256" key="16">
    <source>
        <dbReference type="SAM" id="Coils"/>
    </source>
</evidence>
<keyword evidence="6 14" id="KW-0812">Transmembrane</keyword>
<comment type="subcellular location">
    <subcellularLocation>
        <location evidence="1 14">Cell membrane</location>
        <topology evidence="1 14">Single-pass membrane protein</topology>
    </subcellularLocation>
</comment>
<organism evidence="17 18">
    <name type="scientific">Kitasatospora kazusensis</name>
    <dbReference type="NCBI Taxonomy" id="407974"/>
    <lineage>
        <taxon>Bacteria</taxon>
        <taxon>Bacillati</taxon>
        <taxon>Actinomycetota</taxon>
        <taxon>Actinomycetes</taxon>
        <taxon>Kitasatosporales</taxon>
        <taxon>Streptomycetaceae</taxon>
        <taxon>Kitasatospora</taxon>
    </lineage>
</organism>
<evidence type="ECO:0000256" key="14">
    <source>
        <dbReference type="HAMAP-Rule" id="MF_01398"/>
    </source>
</evidence>
<keyword evidence="7 14" id="KW-0375">Hydrogen ion transport</keyword>
<evidence type="ECO:0000256" key="13">
    <source>
        <dbReference type="ARBA" id="ARBA00025830"/>
    </source>
</evidence>
<dbReference type="NCBIfam" id="TIGR01144">
    <property type="entry name" value="ATP_synt_b"/>
    <property type="match status" value="1"/>
</dbReference>
<dbReference type="RefSeq" id="WP_344460352.1">
    <property type="nucleotide sequence ID" value="NZ_BAAANT010000002.1"/>
</dbReference>
<evidence type="ECO:0000256" key="1">
    <source>
        <dbReference type="ARBA" id="ARBA00004162"/>
    </source>
</evidence>
<keyword evidence="18" id="KW-1185">Reference proteome</keyword>
<comment type="function">
    <text evidence="14">Component of the F(0) channel, it forms part of the peripheral stalk, linking F(1) to F(0).</text>
</comment>
<dbReference type="HAMAP" id="MF_01398">
    <property type="entry name" value="ATP_synth_b_bprime"/>
    <property type="match status" value="1"/>
</dbReference>
<evidence type="ECO:0000256" key="3">
    <source>
        <dbReference type="ARBA" id="ARBA00022448"/>
    </source>
</evidence>
<keyword evidence="16" id="KW-0175">Coiled coil</keyword>
<evidence type="ECO:0000256" key="6">
    <source>
        <dbReference type="ARBA" id="ARBA00022692"/>
    </source>
</evidence>
<keyword evidence="10 14" id="KW-0472">Membrane</keyword>
<protein>
    <recommendedName>
        <fullName evidence="14">ATP synthase subunit b</fullName>
    </recommendedName>
    <alternativeName>
        <fullName evidence="14">ATP synthase F(0) sector subunit b</fullName>
    </alternativeName>
    <alternativeName>
        <fullName evidence="14">ATPase subunit I</fullName>
    </alternativeName>
    <alternativeName>
        <fullName evidence="14">F-type ATPase subunit b</fullName>
        <shortName evidence="14">F-ATPase subunit b</shortName>
    </alternativeName>
</protein>
<evidence type="ECO:0000256" key="5">
    <source>
        <dbReference type="ARBA" id="ARBA00022547"/>
    </source>
</evidence>
<dbReference type="InterPro" id="IPR002146">
    <property type="entry name" value="ATP_synth_b/b'su_bac/chlpt"/>
</dbReference>
<dbReference type="PANTHER" id="PTHR33445:SF1">
    <property type="entry name" value="ATP SYNTHASE SUBUNIT B"/>
    <property type="match status" value="1"/>
</dbReference>
<evidence type="ECO:0000256" key="2">
    <source>
        <dbReference type="ARBA" id="ARBA00005513"/>
    </source>
</evidence>
<evidence type="ECO:0000256" key="8">
    <source>
        <dbReference type="ARBA" id="ARBA00022989"/>
    </source>
</evidence>
<dbReference type="InterPro" id="IPR050059">
    <property type="entry name" value="ATP_synthase_B_chain"/>
</dbReference>
<keyword evidence="5 14" id="KW-0138">CF(0)</keyword>
<accession>A0ABP5KM56</accession>
<dbReference type="PANTHER" id="PTHR33445">
    <property type="entry name" value="ATP SYNTHASE SUBUNIT B', CHLOROPLASTIC"/>
    <property type="match status" value="1"/>
</dbReference>
<sequence length="173" mass="18269">MGPLKPDTGELVLGLILFFLIFGVLGKFLLPRVERNLAARADAIDGGLERAEAVRAEAEQVYAEYQAELSAARHDAAAIRQQAAEQGAALLAEVRAEGQRQRDSLVTAAQVQLAADRVIAEAELRADVVALATELAGRVVGEPLGGLPGYAAVVDRFFAEVEGFEAGTADTRA</sequence>
<keyword evidence="9 14" id="KW-0406">Ion transport</keyword>
<name>A0ABP5KM56_9ACTN</name>
<proteinExistence type="inferred from homology"/>
<dbReference type="CDD" id="cd06503">
    <property type="entry name" value="ATP-synt_Fo_b"/>
    <property type="match status" value="1"/>
</dbReference>
<evidence type="ECO:0000313" key="17">
    <source>
        <dbReference type="EMBL" id="GAA2131951.1"/>
    </source>
</evidence>
<evidence type="ECO:0000256" key="9">
    <source>
        <dbReference type="ARBA" id="ARBA00023065"/>
    </source>
</evidence>
<dbReference type="EMBL" id="BAAANT010000002">
    <property type="protein sequence ID" value="GAA2131951.1"/>
    <property type="molecule type" value="Genomic_DNA"/>
</dbReference>
<feature type="coiled-coil region" evidence="16">
    <location>
        <begin position="48"/>
        <end position="82"/>
    </location>
</feature>
<gene>
    <name evidence="14" type="primary">atpF</name>
    <name evidence="17" type="ORF">GCM10009760_06330</name>
</gene>
<evidence type="ECO:0000256" key="7">
    <source>
        <dbReference type="ARBA" id="ARBA00022781"/>
    </source>
</evidence>
<keyword evidence="3 14" id="KW-0813">Transport</keyword>
<reference evidence="18" key="1">
    <citation type="journal article" date="2019" name="Int. J. Syst. Evol. Microbiol.">
        <title>The Global Catalogue of Microorganisms (GCM) 10K type strain sequencing project: providing services to taxonomists for standard genome sequencing and annotation.</title>
        <authorList>
            <consortium name="The Broad Institute Genomics Platform"/>
            <consortium name="The Broad Institute Genome Sequencing Center for Infectious Disease"/>
            <person name="Wu L."/>
            <person name="Ma J."/>
        </authorList>
    </citation>
    <scope>NUCLEOTIDE SEQUENCE [LARGE SCALE GENOMIC DNA]</scope>
    <source>
        <strain evidence="18">JCM 14560</strain>
    </source>
</reference>
<keyword evidence="4 14" id="KW-1003">Cell membrane</keyword>
<comment type="subunit">
    <text evidence="13 14">F-type ATPases have 2 components, F(1) - the catalytic core - and F(0) - the membrane proton channel. F(1) has five subunits: alpha(3), beta(3), gamma(1), delta(1), epsilon(1). F(0) has three main subunits: a(1), b(2) and c(10-14). The alpha and beta chains form an alternating ring which encloses part of the gamma chain. F(1) is attached to F(0) by a central stalk formed by the gamma and epsilon chains, while a peripheral stalk is formed by the delta and b chains.</text>
</comment>
<keyword evidence="8 14" id="KW-1133">Transmembrane helix</keyword>
<evidence type="ECO:0000256" key="11">
    <source>
        <dbReference type="ARBA" id="ARBA00023310"/>
    </source>
</evidence>
<evidence type="ECO:0000313" key="18">
    <source>
        <dbReference type="Proteomes" id="UP001422759"/>
    </source>
</evidence>
<comment type="caution">
    <text evidence="17">The sequence shown here is derived from an EMBL/GenBank/DDBJ whole genome shotgun (WGS) entry which is preliminary data.</text>
</comment>